<dbReference type="EMBL" id="JXTC01000370">
    <property type="protein sequence ID" value="PON59876.1"/>
    <property type="molecule type" value="Genomic_DNA"/>
</dbReference>
<dbReference type="InParanoid" id="A0A2P5CFR4"/>
<dbReference type="Proteomes" id="UP000237000">
    <property type="component" value="Unassembled WGS sequence"/>
</dbReference>
<accession>A0A2P5CFR4</accession>
<proteinExistence type="predicted"/>
<gene>
    <name evidence="1" type="ORF">TorRG33x02_286780</name>
</gene>
<organism evidence="1 2">
    <name type="scientific">Trema orientale</name>
    <name type="common">Charcoal tree</name>
    <name type="synonym">Celtis orientalis</name>
    <dbReference type="NCBI Taxonomy" id="63057"/>
    <lineage>
        <taxon>Eukaryota</taxon>
        <taxon>Viridiplantae</taxon>
        <taxon>Streptophyta</taxon>
        <taxon>Embryophyta</taxon>
        <taxon>Tracheophyta</taxon>
        <taxon>Spermatophyta</taxon>
        <taxon>Magnoliopsida</taxon>
        <taxon>eudicotyledons</taxon>
        <taxon>Gunneridae</taxon>
        <taxon>Pentapetalae</taxon>
        <taxon>rosids</taxon>
        <taxon>fabids</taxon>
        <taxon>Rosales</taxon>
        <taxon>Cannabaceae</taxon>
        <taxon>Trema</taxon>
    </lineage>
</organism>
<evidence type="ECO:0000313" key="1">
    <source>
        <dbReference type="EMBL" id="PON59876.1"/>
    </source>
</evidence>
<sequence length="79" mass="8383">MEEHMLVESKMPLQICLQKGSSPHSSRVVESFKVILNDPKAIAKGNGSEVLKLISAPNGGAAFHTECGAVSRAAFDTSK</sequence>
<reference evidence="2" key="1">
    <citation type="submission" date="2016-06" db="EMBL/GenBank/DDBJ databases">
        <title>Parallel loss of symbiosis genes in relatives of nitrogen-fixing non-legume Parasponia.</title>
        <authorList>
            <person name="Van Velzen R."/>
            <person name="Holmer R."/>
            <person name="Bu F."/>
            <person name="Rutten L."/>
            <person name="Van Zeijl A."/>
            <person name="Liu W."/>
            <person name="Santuari L."/>
            <person name="Cao Q."/>
            <person name="Sharma T."/>
            <person name="Shen D."/>
            <person name="Roswanjaya Y."/>
            <person name="Wardhani T."/>
            <person name="Kalhor M.S."/>
            <person name="Jansen J."/>
            <person name="Van den Hoogen J."/>
            <person name="Gungor B."/>
            <person name="Hartog M."/>
            <person name="Hontelez J."/>
            <person name="Verver J."/>
            <person name="Yang W.-C."/>
            <person name="Schijlen E."/>
            <person name="Repin R."/>
            <person name="Schilthuizen M."/>
            <person name="Schranz E."/>
            <person name="Heidstra R."/>
            <person name="Miyata K."/>
            <person name="Fedorova E."/>
            <person name="Kohlen W."/>
            <person name="Bisseling T."/>
            <person name="Smit S."/>
            <person name="Geurts R."/>
        </authorList>
    </citation>
    <scope>NUCLEOTIDE SEQUENCE [LARGE SCALE GENOMIC DNA]</scope>
    <source>
        <strain evidence="2">cv. RG33-2</strain>
    </source>
</reference>
<comment type="caution">
    <text evidence="1">The sequence shown here is derived from an EMBL/GenBank/DDBJ whole genome shotgun (WGS) entry which is preliminary data.</text>
</comment>
<dbReference type="AlphaFoldDB" id="A0A2P5CFR4"/>
<name>A0A2P5CFR4_TREOI</name>
<protein>
    <submittedName>
        <fullName evidence="1">Uncharacterized protein</fullName>
    </submittedName>
</protein>
<keyword evidence="2" id="KW-1185">Reference proteome</keyword>
<evidence type="ECO:0000313" key="2">
    <source>
        <dbReference type="Proteomes" id="UP000237000"/>
    </source>
</evidence>